<keyword evidence="1" id="KW-0472">Membrane</keyword>
<keyword evidence="3" id="KW-1185">Reference proteome</keyword>
<accession>A0ABW7GCB9</accession>
<evidence type="ECO:0000313" key="3">
    <source>
        <dbReference type="Proteomes" id="UP001606305"/>
    </source>
</evidence>
<evidence type="ECO:0000256" key="1">
    <source>
        <dbReference type="SAM" id="Phobius"/>
    </source>
</evidence>
<comment type="caution">
    <text evidence="2">The sequence shown here is derived from an EMBL/GenBank/DDBJ whole genome shotgun (WGS) entry which is preliminary data.</text>
</comment>
<dbReference type="RefSeq" id="WP_394491666.1">
    <property type="nucleotide sequence ID" value="NZ_JBIGIA010000024.1"/>
</dbReference>
<name>A0ABW7GCB9_9BURK</name>
<organism evidence="2 3">
    <name type="scientific">Pelomonas nitida</name>
    <dbReference type="NCBI Taxonomy" id="3299027"/>
    <lineage>
        <taxon>Bacteria</taxon>
        <taxon>Pseudomonadati</taxon>
        <taxon>Pseudomonadota</taxon>
        <taxon>Betaproteobacteria</taxon>
        <taxon>Burkholderiales</taxon>
        <taxon>Sphaerotilaceae</taxon>
        <taxon>Roseateles</taxon>
    </lineage>
</organism>
<keyword evidence="1" id="KW-1133">Transmembrane helix</keyword>
<evidence type="ECO:0000313" key="2">
    <source>
        <dbReference type="EMBL" id="MFG6459552.1"/>
    </source>
</evidence>
<dbReference type="EMBL" id="JBIGIA010000024">
    <property type="protein sequence ID" value="MFG6459552.1"/>
    <property type="molecule type" value="Genomic_DNA"/>
</dbReference>
<reference evidence="2 3" key="1">
    <citation type="submission" date="2024-09" db="EMBL/GenBank/DDBJ databases">
        <title>Novel species of the genus Pelomonas and Roseateles isolated from streams.</title>
        <authorList>
            <person name="Lu H."/>
        </authorList>
    </citation>
    <scope>NUCLEOTIDE SEQUENCE [LARGE SCALE GENOMIC DNA]</scope>
    <source>
        <strain evidence="2 3">BYS96W</strain>
    </source>
</reference>
<keyword evidence="1" id="KW-0812">Transmembrane</keyword>
<feature type="transmembrane region" description="Helical" evidence="1">
    <location>
        <begin position="24"/>
        <end position="57"/>
    </location>
</feature>
<sequence>MEQPTPKPLRERAKGTMLDGIDVLGVAAFGSGAVVGVAFAKFMLGGFLAVLALGVFVRLTRRRAR</sequence>
<gene>
    <name evidence="2" type="ORF">ACG00X_22185</name>
</gene>
<proteinExistence type="predicted"/>
<dbReference type="Proteomes" id="UP001606305">
    <property type="component" value="Unassembled WGS sequence"/>
</dbReference>
<protein>
    <submittedName>
        <fullName evidence="2">Uncharacterized protein</fullName>
    </submittedName>
</protein>